<comment type="caution">
    <text evidence="2">The sequence shown here is derived from an EMBL/GenBank/DDBJ whole genome shotgun (WGS) entry which is preliminary data.</text>
</comment>
<dbReference type="OrthoDB" id="4750196at2"/>
<protein>
    <submittedName>
        <fullName evidence="2">Uncharacterized protein</fullName>
    </submittedName>
</protein>
<proteinExistence type="predicted"/>
<feature type="compositionally biased region" description="Polar residues" evidence="1">
    <location>
        <begin position="67"/>
        <end position="78"/>
    </location>
</feature>
<organism evidence="2 3">
    <name type="scientific">Mycolicibacterium holsaticum</name>
    <dbReference type="NCBI Taxonomy" id="152142"/>
    <lineage>
        <taxon>Bacteria</taxon>
        <taxon>Bacillati</taxon>
        <taxon>Actinomycetota</taxon>
        <taxon>Actinomycetes</taxon>
        <taxon>Mycobacteriales</taxon>
        <taxon>Mycobacteriaceae</taxon>
        <taxon>Mycolicibacterium</taxon>
    </lineage>
</organism>
<reference evidence="3" key="1">
    <citation type="submission" date="2016-09" db="EMBL/GenBank/DDBJ databases">
        <authorList>
            <person name="Greninger A.L."/>
            <person name="Jerome K.R."/>
            <person name="Mcnair B."/>
            <person name="Wallis C."/>
            <person name="Fang F."/>
        </authorList>
    </citation>
    <scope>NUCLEOTIDE SEQUENCE [LARGE SCALE GENOMIC DNA]</scope>
    <source>
        <strain evidence="3">M7</strain>
    </source>
</reference>
<gene>
    <name evidence="2" type="ORF">BHQ17_11005</name>
</gene>
<dbReference type="AlphaFoldDB" id="A0A1E3RVT6"/>
<name>A0A1E3RVT6_9MYCO</name>
<dbReference type="Proteomes" id="UP000094243">
    <property type="component" value="Unassembled WGS sequence"/>
</dbReference>
<evidence type="ECO:0000313" key="2">
    <source>
        <dbReference type="EMBL" id="ODQ93969.1"/>
    </source>
</evidence>
<keyword evidence="3" id="KW-1185">Reference proteome</keyword>
<sequence length="110" mass="11846">MSWLLVGLIPGLLMLATFGLDRLEAGLRRDTVSATDVAAFLAHARATDVDTLARDGMGTALERVGQRQHTPEPTRNGLTGNGAASDLPTRYYGHPEPNPGFQPTRHANRV</sequence>
<evidence type="ECO:0000313" key="3">
    <source>
        <dbReference type="Proteomes" id="UP000094243"/>
    </source>
</evidence>
<feature type="region of interest" description="Disordered" evidence="1">
    <location>
        <begin position="63"/>
        <end position="110"/>
    </location>
</feature>
<accession>A0A1E3RVT6</accession>
<dbReference type="EMBL" id="MIGZ01000053">
    <property type="protein sequence ID" value="ODQ93969.1"/>
    <property type="molecule type" value="Genomic_DNA"/>
</dbReference>
<evidence type="ECO:0000256" key="1">
    <source>
        <dbReference type="SAM" id="MobiDB-lite"/>
    </source>
</evidence>